<dbReference type="EMBL" id="RSCM01000014">
    <property type="protein sequence ID" value="RUS94335.1"/>
    <property type="molecule type" value="Genomic_DNA"/>
</dbReference>
<dbReference type="SUPFAM" id="SSF52540">
    <property type="entry name" value="P-loop containing nucleoside triphosphate hydrolases"/>
    <property type="match status" value="1"/>
</dbReference>
<dbReference type="Proteomes" id="UP000276103">
    <property type="component" value="Unassembled WGS sequence"/>
</dbReference>
<dbReference type="OrthoDB" id="455474at2"/>
<proteinExistence type="predicted"/>
<dbReference type="InterPro" id="IPR027417">
    <property type="entry name" value="P-loop_NTPase"/>
</dbReference>
<gene>
    <name evidence="1" type="ORF">DSM107003_38680</name>
</gene>
<evidence type="ECO:0008006" key="3">
    <source>
        <dbReference type="Google" id="ProtNLM"/>
    </source>
</evidence>
<evidence type="ECO:0000313" key="2">
    <source>
        <dbReference type="Proteomes" id="UP000276103"/>
    </source>
</evidence>
<organism evidence="1 2">
    <name type="scientific">Trichormus variabilis SAG 1403-4b</name>
    <dbReference type="NCBI Taxonomy" id="447716"/>
    <lineage>
        <taxon>Bacteria</taxon>
        <taxon>Bacillati</taxon>
        <taxon>Cyanobacteriota</taxon>
        <taxon>Cyanophyceae</taxon>
        <taxon>Nostocales</taxon>
        <taxon>Nostocaceae</taxon>
        <taxon>Trichormus</taxon>
    </lineage>
</organism>
<reference evidence="1 2" key="1">
    <citation type="journal article" date="2019" name="Genome Biol. Evol.">
        <title>Day and night: Metabolic profiles and evolutionary relationships of six axenic non-marine cyanobacteria.</title>
        <authorList>
            <person name="Will S.E."/>
            <person name="Henke P."/>
            <person name="Boedeker C."/>
            <person name="Huang S."/>
            <person name="Brinkmann H."/>
            <person name="Rohde M."/>
            <person name="Jarek M."/>
            <person name="Friedl T."/>
            <person name="Seufert S."/>
            <person name="Schumacher M."/>
            <person name="Overmann J."/>
            <person name="Neumann-Schaal M."/>
            <person name="Petersen J."/>
        </authorList>
    </citation>
    <scope>NUCLEOTIDE SEQUENCE [LARGE SCALE GENOMIC DNA]</scope>
    <source>
        <strain evidence="1 2">SAG 1403-4b</strain>
    </source>
</reference>
<evidence type="ECO:0000313" key="1">
    <source>
        <dbReference type="EMBL" id="RUS94335.1"/>
    </source>
</evidence>
<protein>
    <recommendedName>
        <fullName evidence="3">Glycerate kinase</fullName>
    </recommendedName>
</protein>
<sequence>MTNDWLNEILIRGETDLSWQDLAQESALVDSLRAKVFNITPANVSQVIQERYLRSAECKAHAPRTLSHLLGLFLPTFSQFCQNDLQIPPQTMLQVLWDLWLPLGIKIASSRKDLGRPLIQGILGGQGTGKTTMSRILSLILQQLGYRTLSLSLDDLYKTYSDRLALTQQDPRLIWRGPPGTHDIDLGLSLLEQLRQGKSPVSVPRFDKSAYSGAGDRTTPEIVENVDIVLFEGWFVGVQPIDPESFTNAPAPIITDEDRVFARDMNDQLRNYRPLWQHLDSLIVLYPTDYRCSLEWRKQAEKQMIATGKPGMTDAEIEEFVKYFWRALHPELFIKPLITSSTVDLVIEVNTDHSFGAVYNYST</sequence>
<dbReference type="PANTHER" id="PTHR10285">
    <property type="entry name" value="URIDINE KINASE"/>
    <property type="match status" value="1"/>
</dbReference>
<dbReference type="Gene3D" id="3.40.50.300">
    <property type="entry name" value="P-loop containing nucleotide triphosphate hydrolases"/>
    <property type="match status" value="1"/>
</dbReference>
<name>A0A3S1IA91_ANAVA</name>
<accession>A0A3S1IA91</accession>
<comment type="caution">
    <text evidence="1">The sequence shown here is derived from an EMBL/GenBank/DDBJ whole genome shotgun (WGS) entry which is preliminary data.</text>
</comment>
<dbReference type="AlphaFoldDB" id="A0A3S1IA91"/>
<keyword evidence="2" id="KW-1185">Reference proteome</keyword>
<dbReference type="RefSeq" id="WP_127055712.1">
    <property type="nucleotide sequence ID" value="NZ_RSCM01000014.1"/>
</dbReference>